<proteinExistence type="predicted"/>
<protein>
    <submittedName>
        <fullName evidence="1">Uncharacterized protein</fullName>
    </submittedName>
</protein>
<gene>
    <name evidence="1" type="ORF">BV22DRAFT_900243</name>
</gene>
<comment type="caution">
    <text evidence="1">The sequence shown here is derived from an EMBL/GenBank/DDBJ whole genome shotgun (WGS) entry which is preliminary data.</text>
</comment>
<sequence length="132" mass="14324">MCRGWERRLIKSITSLHLSLSPSITPPPHLSLPLTSSVTHLVYENTPPQPLPPPTIPRSPFSRRWRCWTEFGLAPAAHVLRVPSHIPSLRPSLPILQAPETLTQPPPPAFTQPQLAAGSQGACAAVLAAEGR</sequence>
<evidence type="ECO:0000313" key="1">
    <source>
        <dbReference type="EMBL" id="KAH7918695.1"/>
    </source>
</evidence>
<keyword evidence="2" id="KW-1185">Reference proteome</keyword>
<evidence type="ECO:0000313" key="2">
    <source>
        <dbReference type="Proteomes" id="UP000790709"/>
    </source>
</evidence>
<name>A0ACB8AZK9_9AGAM</name>
<reference evidence="1" key="1">
    <citation type="journal article" date="2021" name="New Phytol.">
        <title>Evolutionary innovations through gain and loss of genes in the ectomycorrhizal Boletales.</title>
        <authorList>
            <person name="Wu G."/>
            <person name="Miyauchi S."/>
            <person name="Morin E."/>
            <person name="Kuo A."/>
            <person name="Drula E."/>
            <person name="Varga T."/>
            <person name="Kohler A."/>
            <person name="Feng B."/>
            <person name="Cao Y."/>
            <person name="Lipzen A."/>
            <person name="Daum C."/>
            <person name="Hundley H."/>
            <person name="Pangilinan J."/>
            <person name="Johnson J."/>
            <person name="Barry K."/>
            <person name="LaButti K."/>
            <person name="Ng V."/>
            <person name="Ahrendt S."/>
            <person name="Min B."/>
            <person name="Choi I.G."/>
            <person name="Park H."/>
            <person name="Plett J.M."/>
            <person name="Magnuson J."/>
            <person name="Spatafora J.W."/>
            <person name="Nagy L.G."/>
            <person name="Henrissat B."/>
            <person name="Grigoriev I.V."/>
            <person name="Yang Z.L."/>
            <person name="Xu J."/>
            <person name="Martin F.M."/>
        </authorList>
    </citation>
    <scope>NUCLEOTIDE SEQUENCE</scope>
    <source>
        <strain evidence="1">KUC20120723A-06</strain>
    </source>
</reference>
<organism evidence="1 2">
    <name type="scientific">Leucogyrophana mollusca</name>
    <dbReference type="NCBI Taxonomy" id="85980"/>
    <lineage>
        <taxon>Eukaryota</taxon>
        <taxon>Fungi</taxon>
        <taxon>Dikarya</taxon>
        <taxon>Basidiomycota</taxon>
        <taxon>Agaricomycotina</taxon>
        <taxon>Agaricomycetes</taxon>
        <taxon>Agaricomycetidae</taxon>
        <taxon>Boletales</taxon>
        <taxon>Boletales incertae sedis</taxon>
        <taxon>Leucogyrophana</taxon>
    </lineage>
</organism>
<dbReference type="EMBL" id="MU266746">
    <property type="protein sequence ID" value="KAH7918695.1"/>
    <property type="molecule type" value="Genomic_DNA"/>
</dbReference>
<dbReference type="Proteomes" id="UP000790709">
    <property type="component" value="Unassembled WGS sequence"/>
</dbReference>
<accession>A0ACB8AZK9</accession>